<dbReference type="PANTHER" id="PTHR46599:SF3">
    <property type="entry name" value="PIGGYBAC TRANSPOSABLE ELEMENT-DERIVED PROTEIN 4"/>
    <property type="match status" value="1"/>
</dbReference>
<dbReference type="EMBL" id="JASPKY010000096">
    <property type="protein sequence ID" value="KAK9737724.1"/>
    <property type="molecule type" value="Genomic_DNA"/>
</dbReference>
<dbReference type="InterPro" id="IPR029526">
    <property type="entry name" value="PGBD"/>
</dbReference>
<comment type="caution">
    <text evidence="2">The sequence shown here is derived from an EMBL/GenBank/DDBJ whole genome shotgun (WGS) entry which is preliminary data.</text>
</comment>
<gene>
    <name evidence="2" type="ORF">QE152_g10507</name>
</gene>
<dbReference type="PANTHER" id="PTHR46599">
    <property type="entry name" value="PIGGYBAC TRANSPOSABLE ELEMENT-DERIVED PROTEIN 4"/>
    <property type="match status" value="1"/>
</dbReference>
<proteinExistence type="predicted"/>
<evidence type="ECO:0000313" key="2">
    <source>
        <dbReference type="EMBL" id="KAK9737724.1"/>
    </source>
</evidence>
<name>A0AAW1LUJ5_POPJA</name>
<dbReference type="AlphaFoldDB" id="A0AAW1LUJ5"/>
<evidence type="ECO:0000313" key="3">
    <source>
        <dbReference type="Proteomes" id="UP001458880"/>
    </source>
</evidence>
<reference evidence="2 3" key="1">
    <citation type="journal article" date="2024" name="BMC Genomics">
        <title>De novo assembly and annotation of Popillia japonica's genome with initial clues to its potential as an invasive pest.</title>
        <authorList>
            <person name="Cucini C."/>
            <person name="Boschi S."/>
            <person name="Funari R."/>
            <person name="Cardaioli E."/>
            <person name="Iannotti N."/>
            <person name="Marturano G."/>
            <person name="Paoli F."/>
            <person name="Bruttini M."/>
            <person name="Carapelli A."/>
            <person name="Frati F."/>
            <person name="Nardi F."/>
        </authorList>
    </citation>
    <scope>NUCLEOTIDE SEQUENCE [LARGE SCALE GENOMIC DNA]</scope>
    <source>
        <strain evidence="2">DMR45628</strain>
    </source>
</reference>
<organism evidence="2 3">
    <name type="scientific">Popillia japonica</name>
    <name type="common">Japanese beetle</name>
    <dbReference type="NCBI Taxonomy" id="7064"/>
    <lineage>
        <taxon>Eukaryota</taxon>
        <taxon>Metazoa</taxon>
        <taxon>Ecdysozoa</taxon>
        <taxon>Arthropoda</taxon>
        <taxon>Hexapoda</taxon>
        <taxon>Insecta</taxon>
        <taxon>Pterygota</taxon>
        <taxon>Neoptera</taxon>
        <taxon>Endopterygota</taxon>
        <taxon>Coleoptera</taxon>
        <taxon>Polyphaga</taxon>
        <taxon>Scarabaeiformia</taxon>
        <taxon>Scarabaeidae</taxon>
        <taxon>Rutelinae</taxon>
        <taxon>Popillia</taxon>
    </lineage>
</organism>
<dbReference type="Pfam" id="PF13843">
    <property type="entry name" value="DDE_Tnp_1_7"/>
    <property type="match status" value="1"/>
</dbReference>
<accession>A0AAW1LUJ5</accession>
<dbReference type="Proteomes" id="UP001458880">
    <property type="component" value="Unassembled WGS sequence"/>
</dbReference>
<evidence type="ECO:0000259" key="1">
    <source>
        <dbReference type="Pfam" id="PF13843"/>
    </source>
</evidence>
<protein>
    <submittedName>
        <fullName evidence="2">Transposase IS4</fullName>
    </submittedName>
</protein>
<feature type="domain" description="PiggyBac transposable element-derived protein" evidence="1">
    <location>
        <begin position="5"/>
        <end position="90"/>
    </location>
</feature>
<keyword evidence="3" id="KW-1185">Reference proteome</keyword>
<sequence>MPKPKKEVLLLSTKHNLDVVSIPSKRNKSKNRDNTTAANVRSKPVAIVDYNNGKCGIDKSDQMSSYRKGMKWYRKLAFELLTGTAMVNAHILYNEIATRPIKITEFREIISTSLLGLNDQRLPKTKMLVHLLKKYDDGSKRRNTKNEDVSTFIEKIRRWLQKKKLYTLLQHTYKNLQQDRSQKEGETC</sequence>